<proteinExistence type="inferred from homology"/>
<feature type="region of interest" description="Disordered" evidence="2">
    <location>
        <begin position="682"/>
        <end position="703"/>
    </location>
</feature>
<evidence type="ECO:0000256" key="1">
    <source>
        <dbReference type="ARBA" id="ARBA00005724"/>
    </source>
</evidence>
<protein>
    <recommendedName>
        <fullName evidence="7">Protein required for cell viability</fullName>
    </recommendedName>
</protein>
<keyword evidence="6" id="KW-1185">Reference proteome</keyword>
<evidence type="ECO:0000313" key="5">
    <source>
        <dbReference type="EMBL" id="KAG0651402.1"/>
    </source>
</evidence>
<dbReference type="InterPro" id="IPR019451">
    <property type="entry name" value="Rtp1_C1"/>
</dbReference>
<dbReference type="InterPro" id="IPR016024">
    <property type="entry name" value="ARM-type_fold"/>
</dbReference>
<organism evidence="5 6">
    <name type="scientific">Hyphodiscus hymeniophilus</name>
    <dbReference type="NCBI Taxonomy" id="353542"/>
    <lineage>
        <taxon>Eukaryota</taxon>
        <taxon>Fungi</taxon>
        <taxon>Dikarya</taxon>
        <taxon>Ascomycota</taxon>
        <taxon>Pezizomycotina</taxon>
        <taxon>Leotiomycetes</taxon>
        <taxon>Helotiales</taxon>
        <taxon>Hyphodiscaceae</taxon>
        <taxon>Hyphodiscus</taxon>
    </lineage>
</organism>
<dbReference type="InterPro" id="IPR019414">
    <property type="entry name" value="Rtp1_C2"/>
</dbReference>
<accession>A0A9P7AZP0</accession>
<dbReference type="PANTHER" id="PTHR20959">
    <property type="entry name" value="TRANSPORT AND GOLGI ORGANIZATION PROTEIN 6 FAMILY MEMBER"/>
    <property type="match status" value="1"/>
</dbReference>
<dbReference type="SUPFAM" id="SSF48371">
    <property type="entry name" value="ARM repeat"/>
    <property type="match status" value="1"/>
</dbReference>
<feature type="domain" description="RNA polymerase II assembly factor Rtp1 C-terminal" evidence="3">
    <location>
        <begin position="826"/>
        <end position="858"/>
    </location>
</feature>
<dbReference type="EMBL" id="VNKQ01000004">
    <property type="protein sequence ID" value="KAG0651402.1"/>
    <property type="molecule type" value="Genomic_DNA"/>
</dbReference>
<feature type="compositionally biased region" description="Basic and acidic residues" evidence="2">
    <location>
        <begin position="682"/>
        <end position="692"/>
    </location>
</feature>
<dbReference type="GO" id="GO:0009306">
    <property type="term" value="P:protein secretion"/>
    <property type="evidence" value="ECO:0007669"/>
    <property type="project" value="TreeGrafter"/>
</dbReference>
<gene>
    <name evidence="5" type="ORF">D0Z07_1672</name>
</gene>
<dbReference type="InterPro" id="IPR039600">
    <property type="entry name" value="TANGO6/Rtp1"/>
</dbReference>
<evidence type="ECO:0000256" key="2">
    <source>
        <dbReference type="SAM" id="MobiDB-lite"/>
    </source>
</evidence>
<dbReference type="Proteomes" id="UP000785200">
    <property type="component" value="Unassembled WGS sequence"/>
</dbReference>
<reference evidence="5" key="1">
    <citation type="submission" date="2019-07" db="EMBL/GenBank/DDBJ databases">
        <title>Hyphodiscus hymeniophilus genome sequencing and assembly.</title>
        <authorList>
            <person name="Kramer G."/>
            <person name="Nodwell J."/>
        </authorList>
    </citation>
    <scope>NUCLEOTIDE SEQUENCE</scope>
    <source>
        <strain evidence="5">ATCC 34498</strain>
    </source>
</reference>
<dbReference type="OrthoDB" id="39591at2759"/>
<sequence length="900" mass="99382">MDAQQEKKPSLADQVIHWGELGFDPELPQKDRALNQSKFYGLIERSSVLALMPVLSFLIQPGRVPSWLRHPLMSALALLPLRERGVQNAIEFILSVHPSNSQYEGSGSKKGSGISHEALNAASRLLSAPPSGVPKEKWFSQIAPQLFSLLEGEGEAEMDKAAAFIIGFGILGRKQYGAPGLPGWEAFVKPMLHGIDPSAFPTCDQSSTEESIVTLDSSNALVSSNEVARSLQRVTALLSSHPNPALTKRLLRPIVLPLWSLSSWQEDNEKIDVRYRKPARKLLRTFLQLSSGHSSEKPQSHPTSTNLSFIARNLTFTGQYYSAGFEWIYAPSGDGGIQIQKAGQNRKHLMPNLAKIDRVADCFIDLIKATPGLEAETSSLFMDLCIKWLKDGDKASSLLILTQVDSMESSDDIENRLIEAKILQKMISEIPEKLVSESQQVLDLVDQVLSQFNTMVANASEDTVAVALSLLNMILTSPTFQETFENQHILKHIQRSLELISKNTHLDISLTARNLVMLMRFRSAVEQTDTPSSVVQPDQQAEDRKSYNLAMSYLTATDSPPPVRVQGLELISNVVRANNPILDIPALLVLFSSLLQDPEEYIYLRAIKSLIQLSGRHPKAVMKDLIERYVDSHEEYGLDQRLRLGEALVQVIESSSPAFTGEVAGSVSQGLLSVAGRRGMRAKTEQAQEKQNRLKRKKDKEAEDAWDGEVPQLVELLEKESHEDYETISQIVSGWESKRGTEDVRIRSSAVSILAAAIESNVDGIGSSLISTIVDISIHILTLEPEPEKGILRRSAILLIMSFVRALNSASAEGKKLGFGFVGQSLDDVQRILKYVGETDNDGLVRRHASDVIESLQAWQMNAFLPSHNTQTGIQDLAGLSITSSDGPGSRIKPRIEEIE</sequence>
<comment type="caution">
    <text evidence="5">The sequence shown here is derived from an EMBL/GenBank/DDBJ whole genome shotgun (WGS) entry which is preliminary data.</text>
</comment>
<dbReference type="Pfam" id="PF10304">
    <property type="entry name" value="RTP1_C2"/>
    <property type="match status" value="1"/>
</dbReference>
<evidence type="ECO:0000313" key="6">
    <source>
        <dbReference type="Proteomes" id="UP000785200"/>
    </source>
</evidence>
<evidence type="ECO:0008006" key="7">
    <source>
        <dbReference type="Google" id="ProtNLM"/>
    </source>
</evidence>
<dbReference type="AlphaFoldDB" id="A0A9P7AZP0"/>
<evidence type="ECO:0000259" key="4">
    <source>
        <dbReference type="Pfam" id="PF10363"/>
    </source>
</evidence>
<dbReference type="Pfam" id="PF10363">
    <property type="entry name" value="RTP1_C1"/>
    <property type="match status" value="1"/>
</dbReference>
<dbReference type="PANTHER" id="PTHR20959:SF1">
    <property type="entry name" value="TRANSPORT AND GOLGI ORGANIZATION PROTEIN 6 HOMOLOG"/>
    <property type="match status" value="1"/>
</dbReference>
<evidence type="ECO:0000259" key="3">
    <source>
        <dbReference type="Pfam" id="PF10304"/>
    </source>
</evidence>
<name>A0A9P7AZP0_9HELO</name>
<feature type="domain" description="RNA polymerase II assembly factor Rtp1 C-terminal" evidence="4">
    <location>
        <begin position="556"/>
        <end position="655"/>
    </location>
</feature>
<comment type="similarity">
    <text evidence="1">Belongs to the Tango6 family.</text>
</comment>